<organism evidence="1 2">
    <name type="scientific">Psychrobacter glaciei</name>
    <dbReference type="NCBI Taxonomy" id="619771"/>
    <lineage>
        <taxon>Bacteria</taxon>
        <taxon>Pseudomonadati</taxon>
        <taxon>Pseudomonadota</taxon>
        <taxon>Gammaproteobacteria</taxon>
        <taxon>Moraxellales</taxon>
        <taxon>Moraxellaceae</taxon>
        <taxon>Psychrobacter</taxon>
    </lineage>
</organism>
<evidence type="ECO:0000313" key="2">
    <source>
        <dbReference type="Proteomes" id="UP000610203"/>
    </source>
</evidence>
<name>A0ABQ3GTZ7_9GAMM</name>
<evidence type="ECO:0008006" key="3">
    <source>
        <dbReference type="Google" id="ProtNLM"/>
    </source>
</evidence>
<proteinExistence type="predicted"/>
<dbReference type="Proteomes" id="UP000610203">
    <property type="component" value="Unassembled WGS sequence"/>
</dbReference>
<protein>
    <recommendedName>
        <fullName evidence="3">DUF5723 domain-containing protein</fullName>
    </recommendedName>
</protein>
<accession>A0ABQ3GTZ7</accession>
<evidence type="ECO:0000313" key="1">
    <source>
        <dbReference type="EMBL" id="GHD36434.1"/>
    </source>
</evidence>
<dbReference type="EMBL" id="BMZR01000006">
    <property type="protein sequence ID" value="GHD36434.1"/>
    <property type="molecule type" value="Genomic_DNA"/>
</dbReference>
<sequence length="429" mass="48054">MLSNKREKFMPYNVSSLYGFLPKSLALHLSSRTKLITMPAIAAMMISSAAVADSADIPAADTNFYFYPQATGLLDSQTKQSDAQIEWSLMATAHSPTQPISAFLDDWNAPLDSGDHAYAQGRTLLEIRPAGSAISYGLGWRYDYLMTFSKETAEVYWQYENKQPSSTSQTYPLFLEAKHNERIGANVGLTQQLMPNWQLTTRANLWQGLHALEGKIVGDLSTRVLPNNEVTDIRDSLDKTNAYIDYYYDEPALGEENLNWNPAKPSGYGYSLDLQLTGQLSDSTQLSLRGYDILGRMHWKDMPSTRYALDYDVNGRPLYTIEGQLSTDDVTQTLPWRVEGSLQHQLDSQWQLGLHGQVNDIQDLYQLSAGYQTSNDAFPITVTGLIEPQTQALGLAVDSRYAGIKLLTDSLDSDKAKRSEISLYGRYAW</sequence>
<gene>
    <name evidence="1" type="ORF">GCM10016272_23570</name>
</gene>
<comment type="caution">
    <text evidence="1">The sequence shown here is derived from an EMBL/GenBank/DDBJ whole genome shotgun (WGS) entry which is preliminary data.</text>
</comment>
<keyword evidence="2" id="KW-1185">Reference proteome</keyword>
<reference evidence="2" key="1">
    <citation type="journal article" date="2019" name="Int. J. Syst. Evol. Microbiol.">
        <title>The Global Catalogue of Microorganisms (GCM) 10K type strain sequencing project: providing services to taxonomists for standard genome sequencing and annotation.</title>
        <authorList>
            <consortium name="The Broad Institute Genomics Platform"/>
            <consortium name="The Broad Institute Genome Sequencing Center for Infectious Disease"/>
            <person name="Wu L."/>
            <person name="Ma J."/>
        </authorList>
    </citation>
    <scope>NUCLEOTIDE SEQUENCE [LARGE SCALE GENOMIC DNA]</scope>
    <source>
        <strain evidence="2">KCTC 42280</strain>
    </source>
</reference>